<feature type="transmembrane region" description="Helical" evidence="6">
    <location>
        <begin position="116"/>
        <end position="135"/>
    </location>
</feature>
<feature type="transmembrane region" description="Helical" evidence="6">
    <location>
        <begin position="224"/>
        <end position="245"/>
    </location>
</feature>
<dbReference type="PANTHER" id="PTHR30618">
    <property type="entry name" value="NCS1 FAMILY PURINE/PYRIMIDINE TRANSPORTER"/>
    <property type="match status" value="1"/>
</dbReference>
<dbReference type="RefSeq" id="WP_152156961.1">
    <property type="nucleotide sequence ID" value="NZ_WEHW01000010.1"/>
</dbReference>
<evidence type="ECO:0000256" key="5">
    <source>
        <dbReference type="ARBA" id="ARBA00023136"/>
    </source>
</evidence>
<name>A0AAI9SCI0_9BURK</name>
<feature type="transmembrane region" description="Helical" evidence="6">
    <location>
        <begin position="377"/>
        <end position="396"/>
    </location>
</feature>
<comment type="subcellular location">
    <subcellularLocation>
        <location evidence="1">Membrane</location>
        <topology evidence="1">Multi-pass membrane protein</topology>
    </subcellularLocation>
</comment>
<dbReference type="AlphaFoldDB" id="A0AAI9SCI0"/>
<dbReference type="EMBL" id="WEHW01000010">
    <property type="protein sequence ID" value="KAB7651775.1"/>
    <property type="molecule type" value="Genomic_DNA"/>
</dbReference>
<dbReference type="GO" id="GO:0005886">
    <property type="term" value="C:plasma membrane"/>
    <property type="evidence" value="ECO:0007669"/>
    <property type="project" value="TreeGrafter"/>
</dbReference>
<reference evidence="7 8" key="1">
    <citation type="submission" date="2019-10" db="EMBL/GenBank/DDBJ databases">
        <title>Genome diversity of Sutterella seckii.</title>
        <authorList>
            <person name="Chaplin A.V."/>
            <person name="Sokolova S.R."/>
            <person name="Mosin K.A."/>
            <person name="Ivanova E.L."/>
            <person name="Kochetkova T.O."/>
            <person name="Goltsov A.Y."/>
            <person name="Trofimov D.Y."/>
            <person name="Efimov B.A."/>
        </authorList>
    </citation>
    <scope>NUCLEOTIDE SEQUENCE [LARGE SCALE GENOMIC DNA]</scope>
    <source>
        <strain evidence="7 8">ASD3426</strain>
    </source>
</reference>
<evidence type="ECO:0000256" key="1">
    <source>
        <dbReference type="ARBA" id="ARBA00004141"/>
    </source>
</evidence>
<feature type="transmembrane region" description="Helical" evidence="6">
    <location>
        <begin position="184"/>
        <end position="204"/>
    </location>
</feature>
<feature type="transmembrane region" description="Helical" evidence="6">
    <location>
        <begin position="345"/>
        <end position="365"/>
    </location>
</feature>
<dbReference type="Proteomes" id="UP000469462">
    <property type="component" value="Unassembled WGS sequence"/>
</dbReference>
<accession>A0AAI9SCI0</accession>
<keyword evidence="4 6" id="KW-1133">Transmembrane helix</keyword>
<dbReference type="InterPro" id="IPR001248">
    <property type="entry name" value="Pur-cyt_permease"/>
</dbReference>
<dbReference type="PANTHER" id="PTHR30618:SF6">
    <property type="entry name" value="NCS1 FAMILY NUCLEOBASE:CATION SYMPORTER-1"/>
    <property type="match status" value="1"/>
</dbReference>
<dbReference type="Gene3D" id="1.10.4160.10">
    <property type="entry name" value="Hydantoin permease"/>
    <property type="match status" value="1"/>
</dbReference>
<evidence type="ECO:0000256" key="4">
    <source>
        <dbReference type="ARBA" id="ARBA00022989"/>
    </source>
</evidence>
<evidence type="ECO:0000256" key="6">
    <source>
        <dbReference type="SAM" id="Phobius"/>
    </source>
</evidence>
<evidence type="ECO:0000256" key="3">
    <source>
        <dbReference type="ARBA" id="ARBA00022692"/>
    </source>
</evidence>
<feature type="transmembrane region" description="Helical" evidence="6">
    <location>
        <begin position="62"/>
        <end position="81"/>
    </location>
</feature>
<feature type="transmembrane region" description="Helical" evidence="6">
    <location>
        <begin position="421"/>
        <end position="442"/>
    </location>
</feature>
<feature type="transmembrane region" description="Helical" evidence="6">
    <location>
        <begin position="29"/>
        <end position="55"/>
    </location>
</feature>
<feature type="transmembrane region" description="Helical" evidence="6">
    <location>
        <begin position="155"/>
        <end position="172"/>
    </location>
</feature>
<keyword evidence="8" id="KW-1185">Reference proteome</keyword>
<evidence type="ECO:0000313" key="7">
    <source>
        <dbReference type="EMBL" id="KAB7651775.1"/>
    </source>
</evidence>
<sequence length="475" mass="52195">MDDRTSTQALSESVLANKDLLPSKQTWNWYNIFAFWMSDVHSAGGYIFAGTLFSLGLAGWQVFVSLIVGIVIIQGLANIIGVPSQKLAVPFPVISRMTYGVFGANIPALIRGGIAVVWYGIQTYLASAALMIVVLYEWPDLVSLTHDNILGLSTLGWYCFAAMWVLQTALFLCNMEAIRRFMDWAGPIVYIAMLVLMVLIVREAAWENISFSLTEKEMTASETIWTMIVGAALVVSYFCGPTLNFGDFSRYAKSPSQMKRGNFWGLPVNFVFFSLIAVVTISGTPVVFGELIVDPIEVMGKLDNKTAVLILGLTMLIATVGVNIVANFVSAAFDISNIFPKYISWRTGGLVASVLSVALLPWNLFSSPEVIHVTVDVLAALIGPVYGILIIDYYYIKRRHVVVHDLYSTSREGSYWYRHGVNWKALAALIPAGIASVAAMMLDSGSGIGNFTFFIGAFMAAGVYRWIAHSDIIRD</sequence>
<organism evidence="7 8">
    <name type="scientific">Sutterella seckii</name>
    <dbReference type="NCBI Taxonomy" id="1944635"/>
    <lineage>
        <taxon>Bacteria</taxon>
        <taxon>Pseudomonadati</taxon>
        <taxon>Pseudomonadota</taxon>
        <taxon>Betaproteobacteria</taxon>
        <taxon>Burkholderiales</taxon>
        <taxon>Sutterellaceae</taxon>
        <taxon>Sutterella</taxon>
    </lineage>
</organism>
<dbReference type="Pfam" id="PF02133">
    <property type="entry name" value="Transp_cyt_pur"/>
    <property type="match status" value="1"/>
</dbReference>
<keyword evidence="3 6" id="KW-0812">Transmembrane</keyword>
<evidence type="ECO:0000256" key="2">
    <source>
        <dbReference type="ARBA" id="ARBA00008974"/>
    </source>
</evidence>
<keyword evidence="5 6" id="KW-0472">Membrane</keyword>
<feature type="transmembrane region" description="Helical" evidence="6">
    <location>
        <begin position="308"/>
        <end position="333"/>
    </location>
</feature>
<comment type="similarity">
    <text evidence="2">Belongs to the purine-cytosine permease (2.A.39) family.</text>
</comment>
<gene>
    <name evidence="7" type="ORF">GBM96_04495</name>
</gene>
<dbReference type="InterPro" id="IPR045225">
    <property type="entry name" value="Uracil/uridine/allantoin_perm"/>
</dbReference>
<evidence type="ECO:0000313" key="8">
    <source>
        <dbReference type="Proteomes" id="UP000469462"/>
    </source>
</evidence>
<proteinExistence type="inferred from homology"/>
<feature type="transmembrane region" description="Helical" evidence="6">
    <location>
        <begin position="266"/>
        <end position="288"/>
    </location>
</feature>
<dbReference type="GO" id="GO:0015205">
    <property type="term" value="F:nucleobase transmembrane transporter activity"/>
    <property type="evidence" value="ECO:0007669"/>
    <property type="project" value="TreeGrafter"/>
</dbReference>
<dbReference type="CDD" id="cd11555">
    <property type="entry name" value="SLC-NCS1sbd_u1"/>
    <property type="match status" value="1"/>
</dbReference>
<protein>
    <submittedName>
        <fullName evidence="7">NCS1 family nucleobase:cation symporter-1</fullName>
    </submittedName>
</protein>
<comment type="caution">
    <text evidence="7">The sequence shown here is derived from an EMBL/GenBank/DDBJ whole genome shotgun (WGS) entry which is preliminary data.</text>
</comment>
<feature type="transmembrane region" description="Helical" evidence="6">
    <location>
        <begin position="448"/>
        <end position="467"/>
    </location>
</feature>